<accession>A0AAV4SUT4</accession>
<evidence type="ECO:0000313" key="1">
    <source>
        <dbReference type="EMBL" id="GIY36686.1"/>
    </source>
</evidence>
<proteinExistence type="predicted"/>
<sequence length="75" mass="8998">MEWTERQFQRMRILWNLFMTIQMPDVQSLSAGLEKSETKVPHLRDSQKCFLRSGALVVDRRRLEETEMVRNCNLN</sequence>
<organism evidence="1 2">
    <name type="scientific">Caerostris extrusa</name>
    <name type="common">Bark spider</name>
    <name type="synonym">Caerostris bankana</name>
    <dbReference type="NCBI Taxonomy" id="172846"/>
    <lineage>
        <taxon>Eukaryota</taxon>
        <taxon>Metazoa</taxon>
        <taxon>Ecdysozoa</taxon>
        <taxon>Arthropoda</taxon>
        <taxon>Chelicerata</taxon>
        <taxon>Arachnida</taxon>
        <taxon>Araneae</taxon>
        <taxon>Araneomorphae</taxon>
        <taxon>Entelegynae</taxon>
        <taxon>Araneoidea</taxon>
        <taxon>Araneidae</taxon>
        <taxon>Caerostris</taxon>
    </lineage>
</organism>
<dbReference type="EMBL" id="BPLR01010074">
    <property type="protein sequence ID" value="GIY36686.1"/>
    <property type="molecule type" value="Genomic_DNA"/>
</dbReference>
<dbReference type="AlphaFoldDB" id="A0AAV4SUT4"/>
<reference evidence="1 2" key="1">
    <citation type="submission" date="2021-06" db="EMBL/GenBank/DDBJ databases">
        <title>Caerostris extrusa draft genome.</title>
        <authorList>
            <person name="Kono N."/>
            <person name="Arakawa K."/>
        </authorList>
    </citation>
    <scope>NUCLEOTIDE SEQUENCE [LARGE SCALE GENOMIC DNA]</scope>
</reference>
<evidence type="ECO:0000313" key="2">
    <source>
        <dbReference type="Proteomes" id="UP001054945"/>
    </source>
</evidence>
<dbReference type="Proteomes" id="UP001054945">
    <property type="component" value="Unassembled WGS sequence"/>
</dbReference>
<protein>
    <submittedName>
        <fullName evidence="1">Uncharacterized protein</fullName>
    </submittedName>
</protein>
<name>A0AAV4SUT4_CAEEX</name>
<comment type="caution">
    <text evidence="1">The sequence shown here is derived from an EMBL/GenBank/DDBJ whole genome shotgun (WGS) entry which is preliminary data.</text>
</comment>
<gene>
    <name evidence="1" type="ORF">CEXT_216051</name>
</gene>
<keyword evidence="2" id="KW-1185">Reference proteome</keyword>